<dbReference type="Gene3D" id="3.30.420.40">
    <property type="match status" value="1"/>
</dbReference>
<accession>X1NWF5</accession>
<feature type="non-terminal residue" evidence="2">
    <location>
        <position position="1"/>
    </location>
</feature>
<feature type="domain" description="ATPase BadF/BadG/BcrA/BcrD type" evidence="1">
    <location>
        <begin position="1"/>
        <end position="127"/>
    </location>
</feature>
<proteinExistence type="predicted"/>
<reference evidence="2" key="1">
    <citation type="journal article" date="2014" name="Front. Microbiol.">
        <title>High frequency of phylogenetically diverse reductive dehalogenase-homologous genes in deep subseafloor sedimentary metagenomes.</title>
        <authorList>
            <person name="Kawai M."/>
            <person name="Futagami T."/>
            <person name="Toyoda A."/>
            <person name="Takaki Y."/>
            <person name="Nishi S."/>
            <person name="Hori S."/>
            <person name="Arai W."/>
            <person name="Tsubouchi T."/>
            <person name="Morono Y."/>
            <person name="Uchiyama I."/>
            <person name="Ito T."/>
            <person name="Fujiyama A."/>
            <person name="Inagaki F."/>
            <person name="Takami H."/>
        </authorList>
    </citation>
    <scope>NUCLEOTIDE SEQUENCE</scope>
    <source>
        <strain evidence="2">Expedition CK06-06</strain>
    </source>
</reference>
<evidence type="ECO:0000259" key="1">
    <source>
        <dbReference type="Pfam" id="PF01869"/>
    </source>
</evidence>
<dbReference type="InterPro" id="IPR002731">
    <property type="entry name" value="ATPase_BadF"/>
</dbReference>
<dbReference type="InterPro" id="IPR051805">
    <property type="entry name" value="Dehydratase_Activator_Redct"/>
</dbReference>
<gene>
    <name evidence="2" type="ORF">S06H3_63820</name>
</gene>
<dbReference type="InterPro" id="IPR043129">
    <property type="entry name" value="ATPase_NBD"/>
</dbReference>
<dbReference type="PANTHER" id="PTHR32329:SF7">
    <property type="entry name" value="ACTIVATOR OF 2-HYDROXYACYL-COA-HYDRATASE"/>
    <property type="match status" value="1"/>
</dbReference>
<name>X1NWF5_9ZZZZ</name>
<evidence type="ECO:0000313" key="2">
    <source>
        <dbReference type="EMBL" id="GAI47943.1"/>
    </source>
</evidence>
<dbReference type="PANTHER" id="PTHR32329">
    <property type="entry name" value="BIFUNCTIONAL PROTEIN [INCLUDES 2-HYDROXYACYL-COA DEHYDRATASE (N-TER) AND ITS ACTIVATOR DOMAIN (C_TERM)-RELATED"/>
    <property type="match status" value="1"/>
</dbReference>
<comment type="caution">
    <text evidence="2">The sequence shown here is derived from an EMBL/GenBank/DDBJ whole genome shotgun (WGS) entry which is preliminary data.</text>
</comment>
<dbReference type="Pfam" id="PF01869">
    <property type="entry name" value="BcrAD_BadFG"/>
    <property type="match status" value="1"/>
</dbReference>
<protein>
    <recommendedName>
        <fullName evidence="1">ATPase BadF/BadG/BcrA/BcrD type domain-containing protein</fullName>
    </recommendedName>
</protein>
<dbReference type="EMBL" id="BARV01042435">
    <property type="protein sequence ID" value="GAI47943.1"/>
    <property type="molecule type" value="Genomic_DNA"/>
</dbReference>
<sequence>GQDSKYVSLENSVVVDFAMNKVCAAGTGSFIEEQAERLNVGVTDGEFNRLALDAKNPPAMGERCTVFIETDINLNQQRGVKVPDLCAGLCYSIVQNYLNKVVEDRRIGEVIFFQGGTAYNRGIKAAFEK</sequence>
<dbReference type="AlphaFoldDB" id="X1NWF5"/>
<organism evidence="2">
    <name type="scientific">marine sediment metagenome</name>
    <dbReference type="NCBI Taxonomy" id="412755"/>
    <lineage>
        <taxon>unclassified sequences</taxon>
        <taxon>metagenomes</taxon>
        <taxon>ecological metagenomes</taxon>
    </lineage>
</organism>
<feature type="non-terminal residue" evidence="2">
    <location>
        <position position="129"/>
    </location>
</feature>
<dbReference type="SUPFAM" id="SSF53067">
    <property type="entry name" value="Actin-like ATPase domain"/>
    <property type="match status" value="1"/>
</dbReference>